<evidence type="ECO:0000256" key="12">
    <source>
        <dbReference type="HAMAP-Rule" id="MF_01014"/>
    </source>
</evidence>
<keyword evidence="10 12" id="KW-0413">Isomerase</keyword>
<evidence type="ECO:0000256" key="1">
    <source>
        <dbReference type="ARBA" id="ARBA00000901"/>
    </source>
</evidence>
<dbReference type="UniPathway" id="UPA00031">
    <property type="reaction ID" value="UER00009"/>
</dbReference>
<dbReference type="KEGG" id="sted:SPTER_28780"/>
<evidence type="ECO:0000256" key="8">
    <source>
        <dbReference type="ARBA" id="ARBA00022605"/>
    </source>
</evidence>
<dbReference type="OrthoDB" id="9781903at2"/>
<evidence type="ECO:0000256" key="2">
    <source>
        <dbReference type="ARBA" id="ARBA00004496"/>
    </source>
</evidence>
<evidence type="ECO:0000256" key="10">
    <source>
        <dbReference type="ARBA" id="ARBA00023235"/>
    </source>
</evidence>
<dbReference type="GO" id="GO:0000105">
    <property type="term" value="P:L-histidine biosynthetic process"/>
    <property type="evidence" value="ECO:0007669"/>
    <property type="project" value="UniProtKB-UniRule"/>
</dbReference>
<name>A0A517DVW0_9FIRM</name>
<dbReference type="InterPro" id="IPR011060">
    <property type="entry name" value="RibuloseP-bd_barrel"/>
</dbReference>
<organism evidence="15 16">
    <name type="scientific">Sporomusa termitida</name>
    <dbReference type="NCBI Taxonomy" id="2377"/>
    <lineage>
        <taxon>Bacteria</taxon>
        <taxon>Bacillati</taxon>
        <taxon>Bacillota</taxon>
        <taxon>Negativicutes</taxon>
        <taxon>Selenomonadales</taxon>
        <taxon>Sporomusaceae</taxon>
        <taxon>Sporomusa</taxon>
    </lineage>
</organism>
<protein>
    <recommendedName>
        <fullName evidence="6 12">1-(5-phosphoribosyl)-5-[(5-phosphoribosylamino)methylideneamino] imidazole-4-carboxamide isomerase</fullName>
        <ecNumber evidence="5 12">5.3.1.16</ecNumber>
    </recommendedName>
    <alternativeName>
        <fullName evidence="11 12">Phosphoribosylformimino-5-aminoimidazole carboxamide ribotide isomerase</fullName>
    </alternativeName>
</protein>
<evidence type="ECO:0000256" key="7">
    <source>
        <dbReference type="ARBA" id="ARBA00022490"/>
    </source>
</evidence>
<gene>
    <name evidence="12 15" type="primary">hisA</name>
    <name evidence="15" type="ORF">SPTER_28780</name>
</gene>
<reference evidence="15 16" key="1">
    <citation type="submission" date="2019-02" db="EMBL/GenBank/DDBJ databases">
        <title>Closed genome of Sporomusa termitida DSM 4440.</title>
        <authorList>
            <person name="Poehlein A."/>
            <person name="Daniel R."/>
        </authorList>
    </citation>
    <scope>NUCLEOTIDE SEQUENCE [LARGE SCALE GENOMIC DNA]</scope>
    <source>
        <strain evidence="15 16">DSM 4440</strain>
    </source>
</reference>
<comment type="pathway">
    <text evidence="3 12 14">Amino-acid biosynthesis; L-histidine biosynthesis; L-histidine from 5-phospho-alpha-D-ribose 1-diphosphate: step 4/9.</text>
</comment>
<dbReference type="EC" id="5.3.1.16" evidence="5 12"/>
<evidence type="ECO:0000256" key="13">
    <source>
        <dbReference type="RuleBase" id="RU003657"/>
    </source>
</evidence>
<comment type="catalytic activity">
    <reaction evidence="1 12 14">
        <text>1-(5-phospho-beta-D-ribosyl)-5-[(5-phospho-beta-D-ribosylamino)methylideneamino]imidazole-4-carboxamide = 5-[(5-phospho-1-deoxy-D-ribulos-1-ylimino)methylamino]-1-(5-phospho-beta-D-ribosyl)imidazole-4-carboxamide</text>
        <dbReference type="Rhea" id="RHEA:15469"/>
        <dbReference type="ChEBI" id="CHEBI:58435"/>
        <dbReference type="ChEBI" id="CHEBI:58525"/>
        <dbReference type="EC" id="5.3.1.16"/>
    </reaction>
</comment>
<dbReference type="RefSeq" id="WP_144350979.1">
    <property type="nucleotide sequence ID" value="NZ_CP036259.1"/>
</dbReference>
<dbReference type="Pfam" id="PF00977">
    <property type="entry name" value="His_biosynth"/>
    <property type="match status" value="1"/>
</dbReference>
<proteinExistence type="inferred from homology"/>
<dbReference type="InterPro" id="IPR006063">
    <property type="entry name" value="HisA_bact_arch"/>
</dbReference>
<accession>A0A517DVW0</accession>
<dbReference type="InterPro" id="IPR006062">
    <property type="entry name" value="His_biosynth"/>
</dbReference>
<dbReference type="PANTHER" id="PTHR43090">
    <property type="entry name" value="1-(5-PHOSPHORIBOSYL)-5-[(5-PHOSPHORIBOSYLAMINO)METHYLIDENEAMINO] IMIDAZOLE-4-CARBOXAMIDE ISOMERASE"/>
    <property type="match status" value="1"/>
</dbReference>
<keyword evidence="8 12" id="KW-0028">Amino-acid biosynthesis</keyword>
<evidence type="ECO:0000256" key="14">
    <source>
        <dbReference type="RuleBase" id="RU003658"/>
    </source>
</evidence>
<dbReference type="GO" id="GO:0005737">
    <property type="term" value="C:cytoplasm"/>
    <property type="evidence" value="ECO:0007669"/>
    <property type="project" value="UniProtKB-SubCell"/>
</dbReference>
<comment type="similarity">
    <text evidence="4 12 13">Belongs to the HisA/HisF family.</text>
</comment>
<dbReference type="InterPro" id="IPR044524">
    <property type="entry name" value="Isoase_HisA-like"/>
</dbReference>
<dbReference type="AlphaFoldDB" id="A0A517DVW0"/>
<dbReference type="GO" id="GO:0003949">
    <property type="term" value="F:1-(5-phosphoribosyl)-5-[(5-phosphoribosylamino)methylideneamino]imidazole-4-carboxamide isomerase activity"/>
    <property type="evidence" value="ECO:0007669"/>
    <property type="project" value="UniProtKB-UniRule"/>
</dbReference>
<keyword evidence="16" id="KW-1185">Reference proteome</keyword>
<sequence>MIIYPAIDIRGGRCVRLTEGRFDQETVFADNPAAMALKWAAAGAEYLHVVDLDGALAGKPVNLEAVRAIVKAVPIPVQLGGGIRSLAIIEQVLAAGVSRVILGSAAVRNPGLVREACRQFGSKIAVGIDARDGQAALEGWEVDGGIGAEELAVKMAAAGVARIIYTDIARDGTLQGVNVAATAALAAAAGIPVIASGGVKSLADITALQAANQAQGIEGVIVGKAIYTGAVDLAAAIHLAKEGAA</sequence>
<dbReference type="GO" id="GO:0000162">
    <property type="term" value="P:L-tryptophan biosynthetic process"/>
    <property type="evidence" value="ECO:0007669"/>
    <property type="project" value="TreeGrafter"/>
</dbReference>
<dbReference type="SUPFAM" id="SSF51366">
    <property type="entry name" value="Ribulose-phoshate binding barrel"/>
    <property type="match status" value="1"/>
</dbReference>
<evidence type="ECO:0000256" key="4">
    <source>
        <dbReference type="ARBA" id="ARBA00009667"/>
    </source>
</evidence>
<dbReference type="PANTHER" id="PTHR43090:SF2">
    <property type="entry name" value="1-(5-PHOSPHORIBOSYL)-5-[(5-PHOSPHORIBOSYLAMINO)METHYLIDENEAMINO] IMIDAZOLE-4-CARBOXAMIDE ISOMERASE"/>
    <property type="match status" value="1"/>
</dbReference>
<feature type="active site" description="Proton donor" evidence="12">
    <location>
        <position position="129"/>
    </location>
</feature>
<evidence type="ECO:0000256" key="9">
    <source>
        <dbReference type="ARBA" id="ARBA00023102"/>
    </source>
</evidence>
<evidence type="ECO:0000256" key="6">
    <source>
        <dbReference type="ARBA" id="ARBA00018464"/>
    </source>
</evidence>
<evidence type="ECO:0000256" key="5">
    <source>
        <dbReference type="ARBA" id="ARBA00012550"/>
    </source>
</evidence>
<dbReference type="HAMAP" id="MF_01014">
    <property type="entry name" value="HisA"/>
    <property type="match status" value="1"/>
</dbReference>
<dbReference type="FunFam" id="3.20.20.70:FF:000009">
    <property type="entry name" value="1-(5-phosphoribosyl)-5-[(5-phosphoribosylamino)methylideneamino] imidazole-4-carboxamide isomerase"/>
    <property type="match status" value="1"/>
</dbReference>
<evidence type="ECO:0000256" key="11">
    <source>
        <dbReference type="ARBA" id="ARBA00030547"/>
    </source>
</evidence>
<comment type="subcellular location">
    <subcellularLocation>
        <location evidence="2 12 14">Cytoplasm</location>
    </subcellularLocation>
</comment>
<dbReference type="NCBIfam" id="TIGR00007">
    <property type="entry name" value="1-(5-phosphoribosyl)-5-[(5-phosphoribosylamino)methylideneamino]imidazole-4-carboxamide isomerase"/>
    <property type="match status" value="1"/>
</dbReference>
<dbReference type="CDD" id="cd04732">
    <property type="entry name" value="HisA"/>
    <property type="match status" value="1"/>
</dbReference>
<evidence type="ECO:0000256" key="3">
    <source>
        <dbReference type="ARBA" id="ARBA00005133"/>
    </source>
</evidence>
<keyword evidence="7 12" id="KW-0963">Cytoplasm</keyword>
<evidence type="ECO:0000313" key="16">
    <source>
        <dbReference type="Proteomes" id="UP000320776"/>
    </source>
</evidence>
<dbReference type="Proteomes" id="UP000320776">
    <property type="component" value="Chromosome"/>
</dbReference>
<feature type="active site" description="Proton acceptor" evidence="12">
    <location>
        <position position="8"/>
    </location>
</feature>
<keyword evidence="9 12" id="KW-0368">Histidine biosynthesis</keyword>
<dbReference type="InterPro" id="IPR013785">
    <property type="entry name" value="Aldolase_TIM"/>
</dbReference>
<dbReference type="Gene3D" id="3.20.20.70">
    <property type="entry name" value="Aldolase class I"/>
    <property type="match status" value="1"/>
</dbReference>
<dbReference type="EMBL" id="CP036259">
    <property type="protein sequence ID" value="QDR81492.1"/>
    <property type="molecule type" value="Genomic_DNA"/>
</dbReference>
<evidence type="ECO:0000313" key="15">
    <source>
        <dbReference type="EMBL" id="QDR81492.1"/>
    </source>
</evidence>
<dbReference type="InterPro" id="IPR023016">
    <property type="entry name" value="HisA/PriA"/>
</dbReference>